<dbReference type="OrthoDB" id="1445626at2"/>
<dbReference type="RefSeq" id="WP_116524285.1">
    <property type="nucleotide sequence ID" value="NZ_QRDX01000005.1"/>
</dbReference>
<reference evidence="2 3" key="1">
    <citation type="submission" date="2018-07" db="EMBL/GenBank/DDBJ databases">
        <title>Genomic Encyclopedia of Type Strains, Phase III (KMG-III): the genomes of soil and plant-associated and newly described type strains.</title>
        <authorList>
            <person name="Whitman W."/>
        </authorList>
    </citation>
    <scope>NUCLEOTIDE SEQUENCE [LARGE SCALE GENOMIC DNA]</scope>
    <source>
        <strain evidence="2 3">CECT 8487</strain>
    </source>
</reference>
<evidence type="ECO:0000256" key="1">
    <source>
        <dbReference type="SAM" id="SignalP"/>
    </source>
</evidence>
<keyword evidence="3" id="KW-1185">Reference proteome</keyword>
<feature type="signal peptide" evidence="1">
    <location>
        <begin position="1"/>
        <end position="21"/>
    </location>
</feature>
<dbReference type="PROSITE" id="PS51257">
    <property type="entry name" value="PROKAR_LIPOPROTEIN"/>
    <property type="match status" value="1"/>
</dbReference>
<dbReference type="AlphaFoldDB" id="A0A3D9HG14"/>
<dbReference type="Proteomes" id="UP000256629">
    <property type="component" value="Unassembled WGS sequence"/>
</dbReference>
<evidence type="ECO:0008006" key="4">
    <source>
        <dbReference type="Google" id="ProtNLM"/>
    </source>
</evidence>
<proteinExistence type="predicted"/>
<dbReference type="EMBL" id="QRDX01000005">
    <property type="protein sequence ID" value="RED47926.1"/>
    <property type="molecule type" value="Genomic_DNA"/>
</dbReference>
<organism evidence="2 3">
    <name type="scientific">Seonamhaeicola aphaedonensis</name>
    <dbReference type="NCBI Taxonomy" id="1461338"/>
    <lineage>
        <taxon>Bacteria</taxon>
        <taxon>Pseudomonadati</taxon>
        <taxon>Bacteroidota</taxon>
        <taxon>Flavobacteriia</taxon>
        <taxon>Flavobacteriales</taxon>
        <taxon>Flavobacteriaceae</taxon>
    </lineage>
</organism>
<comment type="caution">
    <text evidence="2">The sequence shown here is derived from an EMBL/GenBank/DDBJ whole genome shotgun (WGS) entry which is preliminary data.</text>
</comment>
<sequence>MKTIKPFCLALLSLFIITACNVEELQSGQSLLETDNLTLKSSIKKSLPFKASFTVWRAEAPGSQTCDAGSFSETMVMKGNGEMTHLGELQGLFMRFCTAPTPEVFFPVNYSFIETGKFVAANGDELHCVIESGQIWPYTGNNPKYQLHFNDEILFIGGTGRFKGASGWAKTNAYVHPGTTDNEGEDPFYTDFFIEEGELIIVPGSASEK</sequence>
<feature type="chain" id="PRO_5017614178" description="META domain-containing protein" evidence="1">
    <location>
        <begin position="22"/>
        <end position="209"/>
    </location>
</feature>
<evidence type="ECO:0000313" key="3">
    <source>
        <dbReference type="Proteomes" id="UP000256629"/>
    </source>
</evidence>
<evidence type="ECO:0000313" key="2">
    <source>
        <dbReference type="EMBL" id="RED47926.1"/>
    </source>
</evidence>
<name>A0A3D9HG14_9FLAO</name>
<gene>
    <name evidence="2" type="ORF">DFQ02_105153</name>
</gene>
<accession>A0A3D9HG14</accession>
<keyword evidence="1" id="KW-0732">Signal</keyword>
<protein>
    <recommendedName>
        <fullName evidence="4">META domain-containing protein</fullName>
    </recommendedName>
</protein>